<organism evidence="2 3">
    <name type="scientific">Gracilibacillus dipsosauri</name>
    <dbReference type="NCBI Taxonomy" id="178340"/>
    <lineage>
        <taxon>Bacteria</taxon>
        <taxon>Bacillati</taxon>
        <taxon>Bacillota</taxon>
        <taxon>Bacilli</taxon>
        <taxon>Bacillales</taxon>
        <taxon>Bacillaceae</taxon>
        <taxon>Gracilibacillus</taxon>
    </lineage>
</organism>
<dbReference type="AlphaFoldDB" id="A0A317KV04"/>
<evidence type="ECO:0000313" key="2">
    <source>
        <dbReference type="EMBL" id="PWU67176.1"/>
    </source>
</evidence>
<dbReference type="OrthoDB" id="3199616at2"/>
<evidence type="ECO:0000313" key="3">
    <source>
        <dbReference type="Proteomes" id="UP000245624"/>
    </source>
</evidence>
<dbReference type="EMBL" id="QGTD01000018">
    <property type="protein sequence ID" value="PWU67176.1"/>
    <property type="molecule type" value="Genomic_DNA"/>
</dbReference>
<dbReference type="PANTHER" id="PTHR36836">
    <property type="entry name" value="COLANIC ACID BIOSYNTHESIS PROTEIN WCAK"/>
    <property type="match status" value="1"/>
</dbReference>
<reference evidence="2 3" key="1">
    <citation type="submission" date="2018-05" db="EMBL/GenBank/DDBJ databases">
        <title>Genomic analysis of Gracilibacillus dipsosauri DD1 reveals novel features of a salt-tolerant amylase.</title>
        <authorList>
            <person name="Deutch C.E."/>
            <person name="Yang S."/>
        </authorList>
    </citation>
    <scope>NUCLEOTIDE SEQUENCE [LARGE SCALE GENOMIC DNA]</scope>
    <source>
        <strain evidence="2 3">DD1</strain>
    </source>
</reference>
<name>A0A317KV04_9BACI</name>
<feature type="domain" description="Polysaccharide pyruvyl transferase" evidence="1">
    <location>
        <begin position="14"/>
        <end position="334"/>
    </location>
</feature>
<accession>A0A317KV04</accession>
<dbReference type="PANTHER" id="PTHR36836:SF1">
    <property type="entry name" value="COLANIC ACID BIOSYNTHESIS PROTEIN WCAK"/>
    <property type="match status" value="1"/>
</dbReference>
<gene>
    <name evidence="2" type="ORF">DLJ74_16505</name>
</gene>
<dbReference type="InterPro" id="IPR007345">
    <property type="entry name" value="Polysacch_pyruvyl_Trfase"/>
</dbReference>
<protein>
    <recommendedName>
        <fullName evidence="1">Polysaccharide pyruvyl transferase domain-containing protein</fullName>
    </recommendedName>
</protein>
<evidence type="ECO:0000259" key="1">
    <source>
        <dbReference type="Pfam" id="PF04230"/>
    </source>
</evidence>
<sequence length="407" mass="48049">MMKITFISRYGSKNLGDELIVRELEELLLRFTNDLDRYSFNLVHYSSLEASFKYNHKNSVSLQNKTRKKGFYKKYLREFYFVAILRNYLNKKRARSNINISQYKEKLVNADALIIGGGNAIFDTEKYSSSYYYFDLIINEARKLNIPIFVLNVGIGPFQTKRQHKKAIETLAKADYITVRDEHSYKLLESINQKEKKLYKTVDPVLFLKNDAKKIVTNGFHVGITVMDIRLANYTETQYINYIKNIKFLITYLLENTDYKITVFCTELKDSIATIDLEYMLNKFDKNKLTIHNDNDLNSILTIYKNIDTLFGTRMHSVIIAFSKGIPFIGLNWQQKVDGFFKVVNYQENLYEFNDFINSFNIIVDKLEKIKTNYSIERELIFKKKEELQPLYELNKVLLEEMLMNVD</sequence>
<proteinExistence type="predicted"/>
<keyword evidence="3" id="KW-1185">Reference proteome</keyword>
<dbReference type="RefSeq" id="WP_109985275.1">
    <property type="nucleotide sequence ID" value="NZ_QGTD01000018.1"/>
</dbReference>
<dbReference type="Pfam" id="PF04230">
    <property type="entry name" value="PS_pyruv_trans"/>
    <property type="match status" value="1"/>
</dbReference>
<dbReference type="Proteomes" id="UP000245624">
    <property type="component" value="Unassembled WGS sequence"/>
</dbReference>
<comment type="caution">
    <text evidence="2">The sequence shown here is derived from an EMBL/GenBank/DDBJ whole genome shotgun (WGS) entry which is preliminary data.</text>
</comment>